<proteinExistence type="inferred from homology"/>
<evidence type="ECO:0000256" key="6">
    <source>
        <dbReference type="ARBA" id="ARBA00022692"/>
    </source>
</evidence>
<keyword evidence="9 10" id="KW-0131">Cell cycle</keyword>
<feature type="transmembrane region" description="Helical" evidence="10">
    <location>
        <begin position="167"/>
        <end position="189"/>
    </location>
</feature>
<evidence type="ECO:0000256" key="5">
    <source>
        <dbReference type="ARBA" id="ARBA00022618"/>
    </source>
</evidence>
<protein>
    <recommendedName>
        <fullName evidence="10">Tol-Pal system protein TolQ</fullName>
    </recommendedName>
</protein>
<comment type="similarity">
    <text evidence="2 10">Belongs to the ExbB/TolQ family.</text>
</comment>
<comment type="subunit">
    <text evidence="10">The Tol-Pal system is composed of five core proteins: the inner membrane proteins TolA, TolQ and TolR, the periplasmic protein TolB and the outer membrane protein Pal. They form a network linking the inner and outer membranes and the peptidoglycan layer.</text>
</comment>
<dbReference type="Pfam" id="PF01618">
    <property type="entry name" value="MotA_ExbB"/>
    <property type="match status" value="1"/>
</dbReference>
<keyword evidence="8 10" id="KW-0472">Membrane</keyword>
<comment type="caution">
    <text evidence="12">The sequence shown here is derived from an EMBL/GenBank/DDBJ whole genome shotgun (WGS) entry which is preliminary data.</text>
</comment>
<evidence type="ECO:0000259" key="11">
    <source>
        <dbReference type="Pfam" id="PF01618"/>
    </source>
</evidence>
<evidence type="ECO:0000256" key="10">
    <source>
        <dbReference type="HAMAP-Rule" id="MF_02202"/>
    </source>
</evidence>
<keyword evidence="6 10" id="KW-0812">Transmembrane</keyword>
<dbReference type="GO" id="GO:0043213">
    <property type="term" value="P:bacteriocin transport"/>
    <property type="evidence" value="ECO:0007669"/>
    <property type="project" value="InterPro"/>
</dbReference>
<sequence length="228" mass="25153">MSFLGLIGGASFLVQMVMLTLVAASVASWVLIYQRWSYFKALAESDENFEERFWSGDDLGKIYASITSDKSSVPVGMEAIFVAGFKEFARLRADATRIDDISNGVSRAMRIARNREEDRLETQLPFLASVASTSPYVGLFGTVWGIMNSFRGLSDSSQATLAAVAPGISEALIATAMGLFAAIPAVMAYNRYAAKMERHINRHDTFAEEFSSLLHRQLLASRKQAEQR</sequence>
<evidence type="ECO:0000256" key="3">
    <source>
        <dbReference type="ARBA" id="ARBA00022475"/>
    </source>
</evidence>
<comment type="subcellular location">
    <subcellularLocation>
        <location evidence="10">Cell inner membrane</location>
        <topology evidence="10">Multi-pass membrane protein</topology>
    </subcellularLocation>
    <subcellularLocation>
        <location evidence="1">Cell membrane</location>
        <topology evidence="1">Multi-pass membrane protein</topology>
    </subcellularLocation>
</comment>
<name>A0A3M0A4F2_9GAMM</name>
<dbReference type="AlphaFoldDB" id="A0A3M0A4F2"/>
<dbReference type="RefSeq" id="WP_211327608.1">
    <property type="nucleotide sequence ID" value="NZ_REFJ01000004.1"/>
</dbReference>
<organism evidence="12 13">
    <name type="scientific">Umboniibacter marinipuniceus</name>
    <dbReference type="NCBI Taxonomy" id="569599"/>
    <lineage>
        <taxon>Bacteria</taxon>
        <taxon>Pseudomonadati</taxon>
        <taxon>Pseudomonadota</taxon>
        <taxon>Gammaproteobacteria</taxon>
        <taxon>Cellvibrionales</taxon>
        <taxon>Cellvibrionaceae</taxon>
        <taxon>Umboniibacter</taxon>
    </lineage>
</organism>
<keyword evidence="13" id="KW-1185">Reference proteome</keyword>
<gene>
    <name evidence="10" type="primary">tolQ</name>
    <name evidence="12" type="ORF">DFR27_1693</name>
</gene>
<evidence type="ECO:0000313" key="13">
    <source>
        <dbReference type="Proteomes" id="UP000267187"/>
    </source>
</evidence>
<evidence type="ECO:0000256" key="7">
    <source>
        <dbReference type="ARBA" id="ARBA00022989"/>
    </source>
</evidence>
<dbReference type="GO" id="GO:0051301">
    <property type="term" value="P:cell division"/>
    <property type="evidence" value="ECO:0007669"/>
    <property type="project" value="UniProtKB-UniRule"/>
</dbReference>
<dbReference type="InterPro" id="IPR050790">
    <property type="entry name" value="ExbB/TolQ_transport"/>
</dbReference>
<feature type="transmembrane region" description="Helical" evidence="10">
    <location>
        <begin position="12"/>
        <end position="32"/>
    </location>
</feature>
<dbReference type="NCBIfam" id="TIGR02796">
    <property type="entry name" value="tolQ"/>
    <property type="match status" value="1"/>
</dbReference>
<accession>A0A3M0A4F2</accession>
<keyword evidence="5 10" id="KW-0132">Cell division</keyword>
<keyword evidence="7 10" id="KW-1133">Transmembrane helix</keyword>
<evidence type="ECO:0000313" key="12">
    <source>
        <dbReference type="EMBL" id="RMA79254.1"/>
    </source>
</evidence>
<evidence type="ECO:0000256" key="2">
    <source>
        <dbReference type="ARBA" id="ARBA00010442"/>
    </source>
</evidence>
<dbReference type="InterPro" id="IPR002898">
    <property type="entry name" value="MotA_ExbB_proton_chnl"/>
</dbReference>
<dbReference type="Proteomes" id="UP000267187">
    <property type="component" value="Unassembled WGS sequence"/>
</dbReference>
<keyword evidence="4 10" id="KW-0997">Cell inner membrane</keyword>
<evidence type="ECO:0000256" key="4">
    <source>
        <dbReference type="ARBA" id="ARBA00022519"/>
    </source>
</evidence>
<evidence type="ECO:0000256" key="9">
    <source>
        <dbReference type="ARBA" id="ARBA00023306"/>
    </source>
</evidence>
<dbReference type="InterPro" id="IPR014163">
    <property type="entry name" value="Tol-Pal_TolQ"/>
</dbReference>
<feature type="domain" description="MotA/TolQ/ExbB proton channel" evidence="11">
    <location>
        <begin position="79"/>
        <end position="203"/>
    </location>
</feature>
<comment type="function">
    <text evidence="10">Part of the Tol-Pal system, which plays a role in outer membrane invagination during cell division and is important for maintaining outer membrane integrity.</text>
</comment>
<keyword evidence="3 10" id="KW-1003">Cell membrane</keyword>
<reference evidence="12 13" key="1">
    <citation type="submission" date="2018-10" db="EMBL/GenBank/DDBJ databases">
        <title>Genomic Encyclopedia of Type Strains, Phase IV (KMG-IV): sequencing the most valuable type-strain genomes for metagenomic binning, comparative biology and taxonomic classification.</title>
        <authorList>
            <person name="Goeker M."/>
        </authorList>
    </citation>
    <scope>NUCLEOTIDE SEQUENCE [LARGE SCALE GENOMIC DNA]</scope>
    <source>
        <strain evidence="12 13">DSM 25080</strain>
    </source>
</reference>
<evidence type="ECO:0000256" key="8">
    <source>
        <dbReference type="ARBA" id="ARBA00023136"/>
    </source>
</evidence>
<dbReference type="GO" id="GO:0017038">
    <property type="term" value="P:protein import"/>
    <property type="evidence" value="ECO:0007669"/>
    <property type="project" value="TreeGrafter"/>
</dbReference>
<dbReference type="GO" id="GO:0005886">
    <property type="term" value="C:plasma membrane"/>
    <property type="evidence" value="ECO:0007669"/>
    <property type="project" value="UniProtKB-SubCell"/>
</dbReference>
<dbReference type="HAMAP" id="MF_02202">
    <property type="entry name" value="TolQ"/>
    <property type="match status" value="1"/>
</dbReference>
<dbReference type="PANTHER" id="PTHR30625:SF3">
    <property type="entry name" value="TOL-PAL SYSTEM PROTEIN TOLQ"/>
    <property type="match status" value="1"/>
</dbReference>
<evidence type="ECO:0000256" key="1">
    <source>
        <dbReference type="ARBA" id="ARBA00004651"/>
    </source>
</evidence>
<dbReference type="EMBL" id="REFJ01000004">
    <property type="protein sequence ID" value="RMA79254.1"/>
    <property type="molecule type" value="Genomic_DNA"/>
</dbReference>
<dbReference type="PANTHER" id="PTHR30625">
    <property type="entry name" value="PROTEIN TOLQ"/>
    <property type="match status" value="1"/>
</dbReference>
<feature type="transmembrane region" description="Helical" evidence="10">
    <location>
        <begin position="124"/>
        <end position="147"/>
    </location>
</feature>